<dbReference type="PANTHER" id="PTHR10039">
    <property type="entry name" value="AMELOGENIN"/>
    <property type="match status" value="1"/>
</dbReference>
<organism evidence="2 3">
    <name type="scientific">Paraconiothyrium brasiliense</name>
    <dbReference type="NCBI Taxonomy" id="300254"/>
    <lineage>
        <taxon>Eukaryota</taxon>
        <taxon>Fungi</taxon>
        <taxon>Dikarya</taxon>
        <taxon>Ascomycota</taxon>
        <taxon>Pezizomycotina</taxon>
        <taxon>Dothideomycetes</taxon>
        <taxon>Pleosporomycetidae</taxon>
        <taxon>Pleosporales</taxon>
        <taxon>Massarineae</taxon>
        <taxon>Didymosphaeriaceae</taxon>
        <taxon>Paraconiothyrium</taxon>
    </lineage>
</organism>
<sequence>MYMDAMKTYRRARDIEKALRELPPTLDATYERILQSIDEHDRPDAMSILRWLAFAKEPMTLEELAEAAVARPTGSFQAEDRLLQISDVLRMCHSLVEIQDRTTRPEKDDLVQLTHYSVKEYLTSTRSAEFHIPEFAAHRYIGASCISYMVFAGGFGVENATYPLFPYAATYWYEHLQNASALDRDVFNPQCDMLKPQIFAGNSEIWAPAHDSPLEDTEVHTKYPFLGQLSVTAHLGLVDTLQKLIEACVSMHKSDLHNETPGRGGRTAWAIRQVPFCTALEAATCASRHLVDSFLRCSAECNAPDGTGNTLYHTAQRHAFDVSYEQSKVQRLQLEHGTHTMPTNLPIIALQAGYLEVLKELRRHEWRIDFDDALKFAIEHGLELAALFLLEVGPLYWNSTAAYTPSAREICDIGTRVLDECMSIAARYNHQNMVQLLRRRYGDWIRLKGLDYALMAASANGHTELVHWILSQAQEEACFTDMSRTVKNRSLYNAVEGQHADIVALLIQAGADVNHIISSPDAGSVPDHDTLLKACLEAPWMGSEILALLLDFGAELHIDDPDYQKAYIRQCEWGHADIVNVLRENGMDIGRQIEVSTVPLADTVVSETDDRRPARLRAIQVRLPRNAGTICLAAYFRHAR</sequence>
<dbReference type="SUPFAM" id="SSF48403">
    <property type="entry name" value="Ankyrin repeat"/>
    <property type="match status" value="1"/>
</dbReference>
<evidence type="ECO:0000259" key="1">
    <source>
        <dbReference type="Pfam" id="PF22939"/>
    </source>
</evidence>
<keyword evidence="3" id="KW-1185">Reference proteome</keyword>
<dbReference type="EMBL" id="JAKJXO020000005">
    <property type="protein sequence ID" value="KAL1604848.1"/>
    <property type="molecule type" value="Genomic_DNA"/>
</dbReference>
<dbReference type="Pfam" id="PF12796">
    <property type="entry name" value="Ank_2"/>
    <property type="match status" value="1"/>
</dbReference>
<proteinExistence type="predicted"/>
<reference evidence="2 3" key="1">
    <citation type="submission" date="2024-02" db="EMBL/GenBank/DDBJ databases">
        <title>De novo assembly and annotation of 12 fungi associated with fruit tree decline syndrome in Ontario, Canada.</title>
        <authorList>
            <person name="Sulman M."/>
            <person name="Ellouze W."/>
            <person name="Ilyukhin E."/>
        </authorList>
    </citation>
    <scope>NUCLEOTIDE SEQUENCE [LARGE SCALE GENOMIC DNA]</scope>
    <source>
        <strain evidence="2 3">M42-189</strain>
    </source>
</reference>
<dbReference type="Gene3D" id="1.25.40.20">
    <property type="entry name" value="Ankyrin repeat-containing domain"/>
    <property type="match status" value="2"/>
</dbReference>
<feature type="domain" description="GPI inositol-deacylase winged helix" evidence="1">
    <location>
        <begin position="41"/>
        <end position="132"/>
    </location>
</feature>
<evidence type="ECO:0000313" key="2">
    <source>
        <dbReference type="EMBL" id="KAL1604848.1"/>
    </source>
</evidence>
<dbReference type="Proteomes" id="UP001521785">
    <property type="component" value="Unassembled WGS sequence"/>
</dbReference>
<dbReference type="InterPro" id="IPR036770">
    <property type="entry name" value="Ankyrin_rpt-contain_sf"/>
</dbReference>
<dbReference type="InterPro" id="IPR002110">
    <property type="entry name" value="Ankyrin_rpt"/>
</dbReference>
<dbReference type="InterPro" id="IPR054471">
    <property type="entry name" value="GPIID_WHD"/>
</dbReference>
<dbReference type="Pfam" id="PF22939">
    <property type="entry name" value="WHD_GPIID"/>
    <property type="match status" value="1"/>
</dbReference>
<name>A0ABR3RKP0_9PLEO</name>
<protein>
    <recommendedName>
        <fullName evidence="1">GPI inositol-deacylase winged helix domain-containing protein</fullName>
    </recommendedName>
</protein>
<evidence type="ECO:0000313" key="3">
    <source>
        <dbReference type="Proteomes" id="UP001521785"/>
    </source>
</evidence>
<gene>
    <name evidence="2" type="ORF">SLS60_004388</name>
</gene>
<dbReference type="SMART" id="SM00248">
    <property type="entry name" value="ANK"/>
    <property type="match status" value="4"/>
</dbReference>
<comment type="caution">
    <text evidence="2">The sequence shown here is derived from an EMBL/GenBank/DDBJ whole genome shotgun (WGS) entry which is preliminary data.</text>
</comment>
<accession>A0ABR3RKP0</accession>
<dbReference type="PANTHER" id="PTHR10039:SF16">
    <property type="entry name" value="GPI INOSITOL-DEACYLASE"/>
    <property type="match status" value="1"/>
</dbReference>